<keyword evidence="3" id="KW-1185">Reference proteome</keyword>
<gene>
    <name evidence="2" type="ORF">ACFORO_23050</name>
</gene>
<dbReference type="InterPro" id="IPR021145">
    <property type="entry name" value="Portal_protein_SPP1_Gp6-like"/>
</dbReference>
<accession>A0ABV7QJS7</accession>
<dbReference type="Pfam" id="PF05133">
    <property type="entry name" value="SPP1_portal"/>
    <property type="match status" value="1"/>
</dbReference>
<sequence length="532" mass="57866">MPSSWPPPPFDDAHARMREWDAWYTGDPERLVEVYTGERRRAVTPRLRPSTYRGGLVGGLARFFWGRPIPVGQTRQRLHVPLAADIATASADLLFSEPPRIVVDDTAAQARLDLALNSPAMHSRLLEAAEIASALGGAYLRVVWDADVAEHAMLDAVHADAAVPEWRWGELSAVTFYTRVRVDGPAVWRHLERYEPGRIVHALHVGTETELGRAVPLDEAPATEWAAPLVDAAGSIATGTNRLTAAYVPNVRPNRVWRGTPQLAPLGRSDFDGVEPMFDALDEVYTSWMRDVRIAKARLLVPTGYLQDNGAGKGASFDEDREVYTELNALSRGGSDTLTVSAHQFAIRVAEHRDTAEEITRTALRSAGYSLATLGDNDGDASITATEVTAREKLSNRTRDKKARYWASGLAHIAAALVEVDRHAFGGTATVPELPKVEFPDRTQPDPEALARTVQALGAAEAASTDVRVRMVHPDWDDDQVRDEVAAILAESGRTVPDPATFRGLDQFPDPPAPGDNEVEGAADAVGTPARS</sequence>
<name>A0ABV7QJS7_9PSEU</name>
<dbReference type="Proteomes" id="UP001595764">
    <property type="component" value="Unassembled WGS sequence"/>
</dbReference>
<protein>
    <submittedName>
        <fullName evidence="2">Phage portal protein</fullName>
    </submittedName>
</protein>
<evidence type="ECO:0000256" key="1">
    <source>
        <dbReference type="SAM" id="MobiDB-lite"/>
    </source>
</evidence>
<reference evidence="3" key="1">
    <citation type="journal article" date="2019" name="Int. J. Syst. Evol. Microbiol.">
        <title>The Global Catalogue of Microorganisms (GCM) 10K type strain sequencing project: providing services to taxonomists for standard genome sequencing and annotation.</title>
        <authorList>
            <consortium name="The Broad Institute Genomics Platform"/>
            <consortium name="The Broad Institute Genome Sequencing Center for Infectious Disease"/>
            <person name="Wu L."/>
            <person name="Ma J."/>
        </authorList>
    </citation>
    <scope>NUCLEOTIDE SEQUENCE [LARGE SCALE GENOMIC DNA]</scope>
    <source>
        <strain evidence="3">CGMCC 4.7682</strain>
    </source>
</reference>
<evidence type="ECO:0000313" key="2">
    <source>
        <dbReference type="EMBL" id="MFC3513067.1"/>
    </source>
</evidence>
<feature type="region of interest" description="Disordered" evidence="1">
    <location>
        <begin position="491"/>
        <end position="532"/>
    </location>
</feature>
<proteinExistence type="predicted"/>
<comment type="caution">
    <text evidence="2">The sequence shown here is derived from an EMBL/GenBank/DDBJ whole genome shotgun (WGS) entry which is preliminary data.</text>
</comment>
<dbReference type="RefSeq" id="WP_377872933.1">
    <property type="nucleotide sequence ID" value="NZ_JBHMAY010000043.1"/>
</dbReference>
<evidence type="ECO:0000313" key="3">
    <source>
        <dbReference type="Proteomes" id="UP001595764"/>
    </source>
</evidence>
<dbReference type="EMBL" id="JBHRWI010000027">
    <property type="protein sequence ID" value="MFC3513067.1"/>
    <property type="molecule type" value="Genomic_DNA"/>
</dbReference>
<organism evidence="2 3">
    <name type="scientific">Amycolatopsis halotolerans</name>
    <dbReference type="NCBI Taxonomy" id="330083"/>
    <lineage>
        <taxon>Bacteria</taxon>
        <taxon>Bacillati</taxon>
        <taxon>Actinomycetota</taxon>
        <taxon>Actinomycetes</taxon>
        <taxon>Pseudonocardiales</taxon>
        <taxon>Pseudonocardiaceae</taxon>
        <taxon>Amycolatopsis</taxon>
    </lineage>
</organism>